<sequence length="85" mass="9348">MAGASASTIKIAKKAGVAEGILFVYFPTKDDLLNQLFLDLKSDLMGFIIIDYPIQGPSRRKSGIYGNVTLTGEQPMRTSVRHCDR</sequence>
<protein>
    <recommendedName>
        <fullName evidence="3">HTH tetR-type domain-containing protein</fullName>
    </recommendedName>
</protein>
<accession>A0ABQ1GBU7</accession>
<dbReference type="Gene3D" id="1.10.357.10">
    <property type="entry name" value="Tetracycline Repressor, domain 2"/>
    <property type="match status" value="1"/>
</dbReference>
<dbReference type="InterPro" id="IPR009057">
    <property type="entry name" value="Homeodomain-like_sf"/>
</dbReference>
<dbReference type="Pfam" id="PF00440">
    <property type="entry name" value="TetR_N"/>
    <property type="match status" value="1"/>
</dbReference>
<gene>
    <name evidence="4" type="ORF">GCM10010917_27430</name>
</gene>
<keyword evidence="5" id="KW-1185">Reference proteome</keyword>
<name>A0ABQ1GBU7_9BACL</name>
<organism evidence="4 5">
    <name type="scientific">Paenibacillus physcomitrellae</name>
    <dbReference type="NCBI Taxonomy" id="1619311"/>
    <lineage>
        <taxon>Bacteria</taxon>
        <taxon>Bacillati</taxon>
        <taxon>Bacillota</taxon>
        <taxon>Bacilli</taxon>
        <taxon>Bacillales</taxon>
        <taxon>Paenibacillaceae</taxon>
        <taxon>Paenibacillus</taxon>
    </lineage>
</organism>
<reference evidence="5" key="1">
    <citation type="journal article" date="2019" name="Int. J. Syst. Evol. Microbiol.">
        <title>The Global Catalogue of Microorganisms (GCM) 10K type strain sequencing project: providing services to taxonomists for standard genome sequencing and annotation.</title>
        <authorList>
            <consortium name="The Broad Institute Genomics Platform"/>
            <consortium name="The Broad Institute Genome Sequencing Center for Infectious Disease"/>
            <person name="Wu L."/>
            <person name="Ma J."/>
        </authorList>
    </citation>
    <scope>NUCLEOTIDE SEQUENCE [LARGE SCALE GENOMIC DNA]</scope>
    <source>
        <strain evidence="5">CGMCC 1.15044</strain>
    </source>
</reference>
<dbReference type="PROSITE" id="PS50977">
    <property type="entry name" value="HTH_TETR_2"/>
    <property type="match status" value="1"/>
</dbReference>
<evidence type="ECO:0000313" key="5">
    <source>
        <dbReference type="Proteomes" id="UP000609323"/>
    </source>
</evidence>
<keyword evidence="1 2" id="KW-0238">DNA-binding</keyword>
<dbReference type="SUPFAM" id="SSF46689">
    <property type="entry name" value="Homeodomain-like"/>
    <property type="match status" value="1"/>
</dbReference>
<proteinExistence type="predicted"/>
<evidence type="ECO:0000259" key="3">
    <source>
        <dbReference type="PROSITE" id="PS50977"/>
    </source>
</evidence>
<feature type="DNA-binding region" description="H-T-H motif" evidence="2">
    <location>
        <begin position="7"/>
        <end position="26"/>
    </location>
</feature>
<dbReference type="EMBL" id="BMHF01000009">
    <property type="protein sequence ID" value="GGA40695.1"/>
    <property type="molecule type" value="Genomic_DNA"/>
</dbReference>
<comment type="caution">
    <text evidence="4">The sequence shown here is derived from an EMBL/GenBank/DDBJ whole genome shotgun (WGS) entry which is preliminary data.</text>
</comment>
<dbReference type="InterPro" id="IPR001647">
    <property type="entry name" value="HTH_TetR"/>
</dbReference>
<evidence type="ECO:0000313" key="4">
    <source>
        <dbReference type="EMBL" id="GGA40695.1"/>
    </source>
</evidence>
<evidence type="ECO:0000256" key="1">
    <source>
        <dbReference type="ARBA" id="ARBA00023125"/>
    </source>
</evidence>
<evidence type="ECO:0000256" key="2">
    <source>
        <dbReference type="PROSITE-ProRule" id="PRU00335"/>
    </source>
</evidence>
<dbReference type="Proteomes" id="UP000609323">
    <property type="component" value="Unassembled WGS sequence"/>
</dbReference>
<feature type="domain" description="HTH tetR-type" evidence="3">
    <location>
        <begin position="1"/>
        <end position="44"/>
    </location>
</feature>